<dbReference type="RefSeq" id="WP_187468502.1">
    <property type="nucleotide sequence ID" value="NZ_JACSIT010000153.1"/>
</dbReference>
<dbReference type="EMBL" id="JACSIT010000153">
    <property type="protein sequence ID" value="MBC6996491.1"/>
    <property type="molecule type" value="Genomic_DNA"/>
</dbReference>
<dbReference type="InterPro" id="IPR008969">
    <property type="entry name" value="CarboxyPept-like_regulatory"/>
</dbReference>
<comment type="caution">
    <text evidence="2">The sequence shown here is derived from an EMBL/GenBank/DDBJ whole genome shotgun (WGS) entry which is preliminary data.</text>
</comment>
<keyword evidence="1" id="KW-0732">Signal</keyword>
<sequence>MKHIFTLLLLACSGYILAQAEINGTVMDTTGTTLPGANAVLLRSSDSLLTAFATTDNNGVFRMENVPVGDYLLRVTFLGYERPDQQLKVTTDDQYFGLGDIKLYPAGFFLNGVEVTADRIPIRMKGDTMMYDADAFAVGENAVVEDLLRRLPGMAVDASGQITWRGKPISEVMINGKPFFAGNSTLLTQNLDAKAIKNVEVYDQKSDAEEVSGLDDGTENMTVNLDMKEDFKAKVFGEIYGGYGTEERYQAGGKTFRISDATQIGVLGTVNNVNKVGFSGDEIAGFNGSSGRGQMIRFGGDGPEGLPFDSGNATGQNRSIAAGVNFGRSIGKDGQLTMDYALFDRNQAQQSTSLQAFNRANDRRITETMEGSSADSYSHRLGFEFRQKLDSFARIRVEGALNLSGGDNLSAANTIIRNDETLVDDYSVRDFSEVDQPRGNLSLDYNRRIGRDEGRTFRAGINGSYQKNQNDIDVLTDGLNEGLAIPGALVNGQQIQNRLTNSTNLGASVNFTNPLSDKWRISARGEASYDKDEGDYRFRVGEESTINLLDRTWTVYTAGTGLIYEFGKGGNLSFGADYAAPTLDLAGDQVQSTNYGFLLPYTRLRLRMKKGFFSANINSDARAPAISQLQTIAQPGTSGRVTVGNPNLTPAVNTRFNSFIWFNDQFRAISANANVSATYTDNAFGNAVTFTDGQQIYQTINVGHAWSGNIYLGTTIGMNFINGELRIDGGLNGSRGEGFVDGVSRVNTTVSSNAGANVTTELNEDSFIKVGYSFNRFSNSFQGDESPTTTQLTHNLLGQFELEVSPKWRFESRFMYSIFAASQFAAQQNIPDLRLSLELRPFRKKGHFLRISASDLFNQNTIVNRSVNPFVTTETTADGLGRYFLATFHYKL</sequence>
<evidence type="ECO:0000313" key="2">
    <source>
        <dbReference type="EMBL" id="MBC6996491.1"/>
    </source>
</evidence>
<dbReference type="AlphaFoldDB" id="A0A923TAF8"/>
<accession>A0A923TAF8</accession>
<proteinExistence type="predicted"/>
<dbReference type="SUPFAM" id="SSF56935">
    <property type="entry name" value="Porins"/>
    <property type="match status" value="1"/>
</dbReference>
<protein>
    <submittedName>
        <fullName evidence="2">TonB-dependent receptor</fullName>
    </submittedName>
</protein>
<evidence type="ECO:0000313" key="3">
    <source>
        <dbReference type="Proteomes" id="UP000650081"/>
    </source>
</evidence>
<dbReference type="Proteomes" id="UP000650081">
    <property type="component" value="Unassembled WGS sequence"/>
</dbReference>
<reference evidence="2" key="1">
    <citation type="submission" date="2020-08" db="EMBL/GenBank/DDBJ databases">
        <title>Lewinella bacteria from marine environments.</title>
        <authorList>
            <person name="Zhong Y."/>
        </authorList>
    </citation>
    <scope>NUCLEOTIDE SEQUENCE</scope>
    <source>
        <strain evidence="2">KCTC 42187</strain>
    </source>
</reference>
<dbReference type="Pfam" id="PF13620">
    <property type="entry name" value="CarboxypepD_reg"/>
    <property type="match status" value="1"/>
</dbReference>
<organism evidence="2 3">
    <name type="scientific">Neolewinella lacunae</name>
    <dbReference type="NCBI Taxonomy" id="1517758"/>
    <lineage>
        <taxon>Bacteria</taxon>
        <taxon>Pseudomonadati</taxon>
        <taxon>Bacteroidota</taxon>
        <taxon>Saprospiria</taxon>
        <taxon>Saprospirales</taxon>
        <taxon>Lewinellaceae</taxon>
        <taxon>Neolewinella</taxon>
    </lineage>
</organism>
<feature type="chain" id="PRO_5037643221" evidence="1">
    <location>
        <begin position="19"/>
        <end position="892"/>
    </location>
</feature>
<keyword evidence="2" id="KW-0675">Receptor</keyword>
<name>A0A923TAF8_9BACT</name>
<feature type="signal peptide" evidence="1">
    <location>
        <begin position="1"/>
        <end position="18"/>
    </location>
</feature>
<evidence type="ECO:0000256" key="1">
    <source>
        <dbReference type="SAM" id="SignalP"/>
    </source>
</evidence>
<dbReference type="SUPFAM" id="SSF49464">
    <property type="entry name" value="Carboxypeptidase regulatory domain-like"/>
    <property type="match status" value="1"/>
</dbReference>
<dbReference type="Gene3D" id="2.60.40.1120">
    <property type="entry name" value="Carboxypeptidase-like, regulatory domain"/>
    <property type="match status" value="1"/>
</dbReference>
<gene>
    <name evidence="2" type="ORF">H9S92_20130</name>
</gene>
<keyword evidence="3" id="KW-1185">Reference proteome</keyword>